<evidence type="ECO:0000313" key="1">
    <source>
        <dbReference type="EMBL" id="SUB27526.1"/>
    </source>
</evidence>
<gene>
    <name evidence="2" type="ORF">EV689_10828</name>
    <name evidence="1" type="ORF">NCTC11188_01740</name>
</gene>
<keyword evidence="4" id="KW-1185">Reference proteome</keyword>
<evidence type="ECO:0000313" key="4">
    <source>
        <dbReference type="Proteomes" id="UP000294683"/>
    </source>
</evidence>
<organism evidence="1 3">
    <name type="scientific">Avibacterium gallinarum</name>
    <name type="common">Pasteurella gallinarum</name>
    <dbReference type="NCBI Taxonomy" id="755"/>
    <lineage>
        <taxon>Bacteria</taxon>
        <taxon>Pseudomonadati</taxon>
        <taxon>Pseudomonadota</taxon>
        <taxon>Gammaproteobacteria</taxon>
        <taxon>Pasteurellales</taxon>
        <taxon>Pasteurellaceae</taxon>
        <taxon>Avibacterium</taxon>
    </lineage>
</organism>
<reference evidence="1 3" key="1">
    <citation type="submission" date="2018-06" db="EMBL/GenBank/DDBJ databases">
        <authorList>
            <consortium name="Pathogen Informatics"/>
            <person name="Doyle S."/>
        </authorList>
    </citation>
    <scope>NUCLEOTIDE SEQUENCE [LARGE SCALE GENOMIC DNA]</scope>
    <source>
        <strain evidence="1 3">NCTC11188</strain>
    </source>
</reference>
<proteinExistence type="predicted"/>
<sequence length="41" mass="4798">MNFSPLFMCFVKHTKLGNTSQYLLFYPLLKLVYLLSAVENL</sequence>
<dbReference type="AlphaFoldDB" id="A0A379AZB0"/>
<dbReference type="EMBL" id="SNXJ01000008">
    <property type="protein sequence ID" value="TDP27920.1"/>
    <property type="molecule type" value="Genomic_DNA"/>
</dbReference>
<accession>A0A379AZB0</accession>
<evidence type="ECO:0000313" key="2">
    <source>
        <dbReference type="EMBL" id="TDP27920.1"/>
    </source>
</evidence>
<dbReference type="Proteomes" id="UP000294683">
    <property type="component" value="Unassembled WGS sequence"/>
</dbReference>
<protein>
    <submittedName>
        <fullName evidence="1">Uncharacterized protein</fullName>
    </submittedName>
</protein>
<name>A0A379AZB0_AVIGA</name>
<reference evidence="2 4" key="2">
    <citation type="submission" date="2019-03" db="EMBL/GenBank/DDBJ databases">
        <title>Genomic Encyclopedia of Type Strains, Phase IV (KMG-IV): sequencing the most valuable type-strain genomes for metagenomic binning, comparative biology and taxonomic classification.</title>
        <authorList>
            <person name="Goeker M."/>
        </authorList>
    </citation>
    <scope>NUCLEOTIDE SEQUENCE [LARGE SCALE GENOMIC DNA]</scope>
    <source>
        <strain evidence="2 4">DSM 17481</strain>
    </source>
</reference>
<dbReference type="RefSeq" id="WP_279325043.1">
    <property type="nucleotide sequence ID" value="NZ_PQVJ01000054.1"/>
</dbReference>
<evidence type="ECO:0000313" key="3">
    <source>
        <dbReference type="Proteomes" id="UP000255113"/>
    </source>
</evidence>
<dbReference type="Proteomes" id="UP000255113">
    <property type="component" value="Unassembled WGS sequence"/>
</dbReference>
<dbReference type="EMBL" id="UGSQ01000003">
    <property type="protein sequence ID" value="SUB27526.1"/>
    <property type="molecule type" value="Genomic_DNA"/>
</dbReference>